<dbReference type="EMBL" id="JAEHFQ010000007">
    <property type="protein sequence ID" value="MBM0634263.1"/>
    <property type="molecule type" value="Genomic_DNA"/>
</dbReference>
<dbReference type="RefSeq" id="WP_165149542.1">
    <property type="nucleotide sequence ID" value="NZ_JAEHFQ010000007.1"/>
</dbReference>
<comment type="caution">
    <text evidence="1">The sequence shown here is derived from an EMBL/GenBank/DDBJ whole genome shotgun (WGS) entry which is preliminary data.</text>
</comment>
<sequence>MNNQLKALIESQVPSDKLIITHLVDSEITVKWIPLMTIGEHNPTIGLSTDAQWVINENQGIRILDEPWKYLRLLVLLEQQRKTVHNSLREALANYKIFVNLEDVFPFAEIVKIGFEQKSDYWVELALNWFEELSLIKQSELVDYLSKIVNARWASQKLRHRVRKILRNIEQK</sequence>
<dbReference type="Proteomes" id="UP000650605">
    <property type="component" value="Unassembled WGS sequence"/>
</dbReference>
<reference evidence="1" key="1">
    <citation type="submission" date="2020-12" db="EMBL/GenBank/DDBJ databases">
        <title>Paenibacillus polymyxa LMG 27872: a double-edged sword.</title>
        <authorList>
            <person name="Langendries S."/>
            <person name="Garcia Mendez S."/>
            <person name="Beirinckx S."/>
            <person name="Viaene T."/>
            <person name="Baeyen S."/>
            <person name="Goeminne G."/>
            <person name="Willems A."/>
            <person name="Debode J."/>
            <person name="Goormachtig S."/>
        </authorList>
    </citation>
    <scope>NUCLEOTIDE SEQUENCE</scope>
    <source>
        <strain evidence="1">LMG 27872</strain>
    </source>
</reference>
<gene>
    <name evidence="1" type="ORF">JDW19_14190</name>
</gene>
<dbReference type="AlphaFoldDB" id="A0A8I1IWB8"/>
<organism evidence="1 2">
    <name type="scientific">Paenibacillus polymyxa</name>
    <name type="common">Bacillus polymyxa</name>
    <dbReference type="NCBI Taxonomy" id="1406"/>
    <lineage>
        <taxon>Bacteria</taxon>
        <taxon>Bacillati</taxon>
        <taxon>Bacillota</taxon>
        <taxon>Bacilli</taxon>
        <taxon>Bacillales</taxon>
        <taxon>Paenibacillaceae</taxon>
        <taxon>Paenibacillus</taxon>
    </lineage>
</organism>
<proteinExistence type="predicted"/>
<evidence type="ECO:0000313" key="1">
    <source>
        <dbReference type="EMBL" id="MBM0634263.1"/>
    </source>
</evidence>
<accession>A0A8I1IWB8</accession>
<name>A0A8I1IWB8_PAEPO</name>
<evidence type="ECO:0000313" key="2">
    <source>
        <dbReference type="Proteomes" id="UP000650605"/>
    </source>
</evidence>
<protein>
    <submittedName>
        <fullName evidence="1">Uncharacterized protein</fullName>
    </submittedName>
</protein>